<sequence>MQGKLIKLTLLSLSIAFSTAPIRAEAHMDDRAVAAKQMMYTQSMVQLKGDLRRLWLDHAIWTRNYVVSALAGLENKDKTLARLLRNQQDIGNAIKPFYGEDAGNQLGKLLTEHIVIAGKVVDAAKSGNTAEFDKANKDWYRNADDIASFLSKANPNWPMKMMQDLMYVHLQMLTEDVKAMLKKDWDADIMWFDKGADHLTMIADVLTDGIIKQFPQKFK</sequence>
<accession>A0ABS4HZI9</accession>
<name>A0ABS4HZI9_9BACL</name>
<dbReference type="EMBL" id="JAGGKV010000007">
    <property type="protein sequence ID" value="MBP1963875.1"/>
    <property type="molecule type" value="Genomic_DNA"/>
</dbReference>
<proteinExistence type="predicted"/>
<comment type="caution">
    <text evidence="1">The sequence shown here is derived from an EMBL/GenBank/DDBJ whole genome shotgun (WGS) entry which is preliminary data.</text>
</comment>
<gene>
    <name evidence="1" type="ORF">J2Z65_003096</name>
</gene>
<keyword evidence="2" id="KW-1185">Reference proteome</keyword>
<reference evidence="1 2" key="1">
    <citation type="submission" date="2021-03" db="EMBL/GenBank/DDBJ databases">
        <title>Genomic Encyclopedia of Type Strains, Phase IV (KMG-IV): sequencing the most valuable type-strain genomes for metagenomic binning, comparative biology and taxonomic classification.</title>
        <authorList>
            <person name="Goeker M."/>
        </authorList>
    </citation>
    <scope>NUCLEOTIDE SEQUENCE [LARGE SCALE GENOMIC DNA]</scope>
    <source>
        <strain evidence="1 2">DSM 24950</strain>
    </source>
</reference>
<dbReference type="Proteomes" id="UP001519344">
    <property type="component" value="Unassembled WGS sequence"/>
</dbReference>
<dbReference type="RefSeq" id="WP_167054845.1">
    <property type="nucleotide sequence ID" value="NZ_JAAOZR010000007.1"/>
</dbReference>
<evidence type="ECO:0000313" key="1">
    <source>
        <dbReference type="EMBL" id="MBP1963875.1"/>
    </source>
</evidence>
<evidence type="ECO:0000313" key="2">
    <source>
        <dbReference type="Proteomes" id="UP001519344"/>
    </source>
</evidence>
<organism evidence="1 2">
    <name type="scientific">Paenibacillus aceris</name>
    <dbReference type="NCBI Taxonomy" id="869555"/>
    <lineage>
        <taxon>Bacteria</taxon>
        <taxon>Bacillati</taxon>
        <taxon>Bacillota</taxon>
        <taxon>Bacilli</taxon>
        <taxon>Bacillales</taxon>
        <taxon>Paenibacillaceae</taxon>
        <taxon>Paenibacillus</taxon>
    </lineage>
</organism>
<evidence type="ECO:0008006" key="3">
    <source>
        <dbReference type="Google" id="ProtNLM"/>
    </source>
</evidence>
<protein>
    <recommendedName>
        <fullName evidence="3">Glycosyltransferase</fullName>
    </recommendedName>
</protein>